<reference evidence="2 3" key="1">
    <citation type="submission" date="2014-04" db="EMBL/GenBank/DDBJ databases">
        <authorList>
            <consortium name="DOE Joint Genome Institute"/>
            <person name="Kuo A."/>
            <person name="Girlanda M."/>
            <person name="Perotto S."/>
            <person name="Kohler A."/>
            <person name="Nagy L.G."/>
            <person name="Floudas D."/>
            <person name="Copeland A."/>
            <person name="Barry K.W."/>
            <person name="Cichocki N."/>
            <person name="Veneault-Fourrey C."/>
            <person name="LaButti K."/>
            <person name="Lindquist E.A."/>
            <person name="Lipzen A."/>
            <person name="Lundell T."/>
            <person name="Morin E."/>
            <person name="Murat C."/>
            <person name="Sun H."/>
            <person name="Tunlid A."/>
            <person name="Henrissat B."/>
            <person name="Grigoriev I.V."/>
            <person name="Hibbett D.S."/>
            <person name="Martin F."/>
            <person name="Nordberg H.P."/>
            <person name="Cantor M.N."/>
            <person name="Hua S.X."/>
        </authorList>
    </citation>
    <scope>NUCLEOTIDE SEQUENCE [LARGE SCALE GENOMIC DNA]</scope>
    <source>
        <strain evidence="2 3">MUT 4182</strain>
    </source>
</reference>
<feature type="compositionally biased region" description="Basic and acidic residues" evidence="1">
    <location>
        <begin position="267"/>
        <end position="279"/>
    </location>
</feature>
<organism evidence="2 3">
    <name type="scientific">Tulasnella calospora MUT 4182</name>
    <dbReference type="NCBI Taxonomy" id="1051891"/>
    <lineage>
        <taxon>Eukaryota</taxon>
        <taxon>Fungi</taxon>
        <taxon>Dikarya</taxon>
        <taxon>Basidiomycota</taxon>
        <taxon>Agaricomycotina</taxon>
        <taxon>Agaricomycetes</taxon>
        <taxon>Cantharellales</taxon>
        <taxon>Tulasnellaceae</taxon>
        <taxon>Tulasnella</taxon>
    </lineage>
</organism>
<evidence type="ECO:0000313" key="3">
    <source>
        <dbReference type="Proteomes" id="UP000054248"/>
    </source>
</evidence>
<gene>
    <name evidence="2" type="ORF">M407DRAFT_7241</name>
</gene>
<protein>
    <submittedName>
        <fullName evidence="2">Uncharacterized protein</fullName>
    </submittedName>
</protein>
<evidence type="ECO:0000313" key="2">
    <source>
        <dbReference type="EMBL" id="KIO27576.1"/>
    </source>
</evidence>
<keyword evidence="3" id="KW-1185">Reference proteome</keyword>
<dbReference type="AlphaFoldDB" id="A0A0C3QK07"/>
<dbReference type="EMBL" id="KN823007">
    <property type="protein sequence ID" value="KIO27576.1"/>
    <property type="molecule type" value="Genomic_DNA"/>
</dbReference>
<proteinExistence type="predicted"/>
<dbReference type="OrthoDB" id="4584900at2759"/>
<accession>A0A0C3QK07</accession>
<feature type="compositionally biased region" description="Polar residues" evidence="1">
    <location>
        <begin position="250"/>
        <end position="265"/>
    </location>
</feature>
<dbReference type="Proteomes" id="UP000054248">
    <property type="component" value="Unassembled WGS sequence"/>
</dbReference>
<evidence type="ECO:0000256" key="1">
    <source>
        <dbReference type="SAM" id="MobiDB-lite"/>
    </source>
</evidence>
<dbReference type="HOGENOM" id="CLU_519911_0_0_1"/>
<feature type="region of interest" description="Disordered" evidence="1">
    <location>
        <begin position="250"/>
        <end position="279"/>
    </location>
</feature>
<name>A0A0C3QK07_9AGAM</name>
<reference evidence="3" key="2">
    <citation type="submission" date="2015-01" db="EMBL/GenBank/DDBJ databases">
        <title>Evolutionary Origins and Diversification of the Mycorrhizal Mutualists.</title>
        <authorList>
            <consortium name="DOE Joint Genome Institute"/>
            <consortium name="Mycorrhizal Genomics Consortium"/>
            <person name="Kohler A."/>
            <person name="Kuo A."/>
            <person name="Nagy L.G."/>
            <person name="Floudas D."/>
            <person name="Copeland A."/>
            <person name="Barry K.W."/>
            <person name="Cichocki N."/>
            <person name="Veneault-Fourrey C."/>
            <person name="LaButti K."/>
            <person name="Lindquist E.A."/>
            <person name="Lipzen A."/>
            <person name="Lundell T."/>
            <person name="Morin E."/>
            <person name="Murat C."/>
            <person name="Riley R."/>
            <person name="Ohm R."/>
            <person name="Sun H."/>
            <person name="Tunlid A."/>
            <person name="Henrissat B."/>
            <person name="Grigoriev I.V."/>
            <person name="Hibbett D.S."/>
            <person name="Martin F."/>
        </authorList>
    </citation>
    <scope>NUCLEOTIDE SEQUENCE [LARGE SCALE GENOMIC DNA]</scope>
    <source>
        <strain evidence="3">MUT 4182</strain>
    </source>
</reference>
<sequence>MTAPKQVQLITLVAHQCCRFHGHTPLGYLSKDLDFSGQYYRATTCTEAMINPQLVSGALVNPGYSNVGLAAMSTAHSTIGPGTDINDFALMIGTAPIAPNGSPPVLSKDNSYDNVLNHAVESNACLPDSTSYVSSSSAHRDERAQVGMAESCLGLNAKMWRCVGAYYALGIRTEDSVQYDKRTFGGSAYSRALNRLNSRGIQANRNCLACNKIVVQIGIEWSLHRAARDPDPNAKFGPFMNGPTISPALSSCTDTGHHQTSSVGSEPSERVARPSKDKAADDYSRALWRGRITPHVHNSRRAEVEGITCPEFSVIYFTTFGSSSGLAEGMHRIFYLSASIFSLPLELRKLPLIVSLAEPISKHLAQRINIARRISNAEIKFREIRLKNSGGAGSLLQVENLDSFGSDFWTKIAQWQLLKYQRDARKLLDDFDKVLAERTGGRVAHAYRSAMANVDERAHAEAPPSDVTWTDVFITRHPSADPSIKAFIILELNPSHGGPNLLTLIDELLLEAPLFPPDCHALKF</sequence>